<feature type="region of interest" description="Disordered" evidence="1">
    <location>
        <begin position="1"/>
        <end position="84"/>
    </location>
</feature>
<accession>A0A674IFY3</accession>
<reference evidence="2" key="2">
    <citation type="submission" date="2025-09" db="UniProtKB">
        <authorList>
            <consortium name="Ensembl"/>
        </authorList>
    </citation>
    <scope>IDENTIFICATION</scope>
</reference>
<evidence type="ECO:0000256" key="1">
    <source>
        <dbReference type="SAM" id="MobiDB-lite"/>
    </source>
</evidence>
<dbReference type="AlphaFoldDB" id="A0A674IFY3"/>
<dbReference type="Proteomes" id="UP000472274">
    <property type="component" value="Unplaced"/>
</dbReference>
<sequence>APGGGRRARPWPRSPRRPERRGRLWQKSLPPPSSLPRSVAEEGTEPGRGPLSPTGRSAGGRAASPPRLRWRPEPQEEGGEPADSILQSLKSIIYHSKTHIHFSAIDYTSELNTLF</sequence>
<feature type="compositionally biased region" description="Basic residues" evidence="1">
    <location>
        <begin position="1"/>
        <end position="24"/>
    </location>
</feature>
<reference evidence="2" key="1">
    <citation type="submission" date="2025-08" db="UniProtKB">
        <authorList>
            <consortium name="Ensembl"/>
        </authorList>
    </citation>
    <scope>IDENTIFICATION</scope>
</reference>
<evidence type="ECO:0000313" key="3">
    <source>
        <dbReference type="Proteomes" id="UP000472274"/>
    </source>
</evidence>
<name>A0A674IFY3_9SAUR</name>
<dbReference type="Ensembl" id="ENSTMTT00000007997.1">
    <property type="protein sequence ID" value="ENSTMTP00000007740.1"/>
    <property type="gene ID" value="ENSTMTG00000005639.1"/>
</dbReference>
<keyword evidence="3" id="KW-1185">Reference proteome</keyword>
<protein>
    <submittedName>
        <fullName evidence="2">Uncharacterized protein</fullName>
    </submittedName>
</protein>
<evidence type="ECO:0000313" key="2">
    <source>
        <dbReference type="Ensembl" id="ENSTMTP00000007740.1"/>
    </source>
</evidence>
<organism evidence="2 3">
    <name type="scientific">Terrapene triunguis</name>
    <name type="common">Three-toed box turtle</name>
    <dbReference type="NCBI Taxonomy" id="2587831"/>
    <lineage>
        <taxon>Eukaryota</taxon>
        <taxon>Metazoa</taxon>
        <taxon>Chordata</taxon>
        <taxon>Craniata</taxon>
        <taxon>Vertebrata</taxon>
        <taxon>Euteleostomi</taxon>
        <taxon>Archelosauria</taxon>
        <taxon>Testudinata</taxon>
        <taxon>Testudines</taxon>
        <taxon>Cryptodira</taxon>
        <taxon>Durocryptodira</taxon>
        <taxon>Testudinoidea</taxon>
        <taxon>Emydidae</taxon>
        <taxon>Terrapene</taxon>
    </lineage>
</organism>
<dbReference type="InParanoid" id="A0A674IFY3"/>
<proteinExistence type="predicted"/>